<dbReference type="InterPro" id="IPR021949">
    <property type="entry name" value="DUF3566_TM"/>
</dbReference>
<feature type="transmembrane region" description="Helical" evidence="1">
    <location>
        <begin position="12"/>
        <end position="37"/>
    </location>
</feature>
<evidence type="ECO:0000259" key="2">
    <source>
        <dbReference type="Pfam" id="PF12089"/>
    </source>
</evidence>
<comment type="caution">
    <text evidence="3">The sequence shown here is derived from an EMBL/GenBank/DDBJ whole genome shotgun (WGS) entry which is preliminary data.</text>
</comment>
<dbReference type="STRING" id="1823756.A4H34_02030"/>
<proteinExistence type="predicted"/>
<evidence type="ECO:0000256" key="1">
    <source>
        <dbReference type="SAM" id="Phobius"/>
    </source>
</evidence>
<feature type="transmembrane region" description="Helical" evidence="1">
    <location>
        <begin position="70"/>
        <end position="99"/>
    </location>
</feature>
<keyword evidence="1" id="KW-0472">Membrane</keyword>
<feature type="domain" description="DUF3566" evidence="2">
    <location>
        <begin position="1"/>
        <end position="112"/>
    </location>
</feature>
<protein>
    <recommendedName>
        <fullName evidence="2">DUF3566 domain-containing protein</fullName>
    </recommendedName>
</protein>
<accession>A0A179B5U6</accession>
<keyword evidence="1" id="KW-1133">Transmembrane helix</keyword>
<keyword evidence="1" id="KW-0812">Transmembrane</keyword>
<dbReference type="EMBL" id="LVZK01000001">
    <property type="protein sequence ID" value="OAP87047.1"/>
    <property type="molecule type" value="Genomic_DNA"/>
</dbReference>
<gene>
    <name evidence="3" type="ORF">A4H34_02030</name>
</gene>
<dbReference type="AlphaFoldDB" id="A0A179B5U6"/>
<dbReference type="Pfam" id="PF12089">
    <property type="entry name" value="DUF3566"/>
    <property type="match status" value="1"/>
</dbReference>
<dbReference type="Proteomes" id="UP000078368">
    <property type="component" value="Unassembled WGS sequence"/>
</dbReference>
<sequence length="113" mass="12402">MTISKVDPLSALKIGFITSVAIGIMIVVAMMILWFVLNNMKVFSQIDDLLQTLNQPDLLRLGEYLEFGRWMSFAVIIAIIDVVLLTAMAAVGALLYNLIASLVGGQRITVTDE</sequence>
<organism evidence="3 4">
    <name type="scientific">Peptidiphaga gingivicola</name>
    <dbReference type="NCBI Taxonomy" id="2741497"/>
    <lineage>
        <taxon>Bacteria</taxon>
        <taxon>Bacillati</taxon>
        <taxon>Actinomycetota</taxon>
        <taxon>Actinomycetes</taxon>
        <taxon>Actinomycetales</taxon>
        <taxon>Actinomycetaceae</taxon>
        <taxon>Peptidiphaga</taxon>
    </lineage>
</organism>
<reference evidence="3 4" key="1">
    <citation type="submission" date="2016-04" db="EMBL/GenBank/DDBJ databases">
        <title>Peptidophaga gingivicola gen. nov., sp. nov., isolated from human subgingival plaque.</title>
        <authorList>
            <person name="Beall C.J."/>
            <person name="Mokrzan E.M."/>
            <person name="Griffen A.L."/>
            <person name="Leys E.J."/>
        </authorList>
    </citation>
    <scope>NUCLEOTIDE SEQUENCE [LARGE SCALE GENOMIC DNA]</scope>
    <source>
        <strain evidence="3 4">BA112</strain>
    </source>
</reference>
<evidence type="ECO:0000313" key="3">
    <source>
        <dbReference type="EMBL" id="OAP87047.1"/>
    </source>
</evidence>
<name>A0A179B5U6_9ACTO</name>
<keyword evidence="4" id="KW-1185">Reference proteome</keyword>
<evidence type="ECO:0000313" key="4">
    <source>
        <dbReference type="Proteomes" id="UP000078368"/>
    </source>
</evidence>
<dbReference type="OrthoDB" id="3240216at2"/>